<dbReference type="InterPro" id="IPR003018">
    <property type="entry name" value="GAF"/>
</dbReference>
<keyword evidence="5" id="KW-0418">Kinase</keyword>
<dbReference type="AlphaFoldDB" id="A0A1H6WGT8"/>
<keyword evidence="12" id="KW-1185">Reference proteome</keyword>
<dbReference type="InterPro" id="IPR003594">
    <property type="entry name" value="HATPase_dom"/>
</dbReference>
<dbReference type="SMART" id="SM00065">
    <property type="entry name" value="GAF"/>
    <property type="match status" value="1"/>
</dbReference>
<dbReference type="RefSeq" id="WP_089673367.1">
    <property type="nucleotide sequence ID" value="NZ_CP024845.1"/>
</dbReference>
<dbReference type="NCBIfam" id="TIGR00229">
    <property type="entry name" value="sensory_box"/>
    <property type="match status" value="1"/>
</dbReference>
<comment type="catalytic activity">
    <reaction evidence="1">
        <text>ATP + protein L-histidine = ADP + protein N-phospho-L-histidine.</text>
        <dbReference type="EC" id="2.7.13.3"/>
    </reaction>
</comment>
<dbReference type="Gene3D" id="3.30.565.10">
    <property type="entry name" value="Histidine kinase-like ATPase, C-terminal domain"/>
    <property type="match status" value="1"/>
</dbReference>
<feature type="domain" description="Response regulatory" evidence="9">
    <location>
        <begin position="9"/>
        <end position="124"/>
    </location>
</feature>
<dbReference type="InterPro" id="IPR029016">
    <property type="entry name" value="GAF-like_dom_sf"/>
</dbReference>
<dbReference type="SUPFAM" id="SSF55781">
    <property type="entry name" value="GAF domain-like"/>
    <property type="match status" value="1"/>
</dbReference>
<dbReference type="InterPro" id="IPR013655">
    <property type="entry name" value="PAS_fold_3"/>
</dbReference>
<accession>A0A2H4Q6X2</accession>
<dbReference type="SUPFAM" id="SSF55874">
    <property type="entry name" value="ATPase domain of HSP90 chaperone/DNA topoisomerase II/histidine kinase"/>
    <property type="match status" value="1"/>
</dbReference>
<dbReference type="EC" id="2.7.13.3" evidence="2"/>
<dbReference type="InterPro" id="IPR000014">
    <property type="entry name" value="PAS"/>
</dbReference>
<dbReference type="Proteomes" id="UP000198888">
    <property type="component" value="Unassembled WGS sequence"/>
</dbReference>
<dbReference type="Gene3D" id="2.10.70.100">
    <property type="match status" value="1"/>
</dbReference>
<sequence length="629" mass="70401">MSEAVKPVRVLHVTDGSSLAELIRAAAESDPPIEIQTATSSAEGHQQLVDGDVDCIVVDHDLPNIDGIELLETVREDYPSLPFILRTDGGSEKLAKDAISADVSEYLHTDQKQALLDRIVDLVEQYRADHKRERELQRTTDLLAKTERIADVGGWEIDTETREVFWTDHLFDILGVKGDEEPPLEEALDFYHEADRPIIASAVDEALTDGEPFDVDVRFVRPNGEVRWLRVQGVPAVENGTVETLRGAVQDVTERHNRERVLREMHDIISDRDHSFDQQVRKLLELGRRELDTQYGTLSEIDGDDYTFEIVASDDDSIQEGDVVPVSATNCEIAASTERTVVLGDVERDAPDETDRAGFAEWGIGCYLGAPVFVDDEVYGTFCFYGTETKNGQFSDWEETLVDLMSRWVSYELQRRQVTEQLHEQNEQLERFASIVSHDLRNPLGIIEGYVDIAVETGDVSELHRVQAAVERMDTLIDDVLLLSRTENAISERSTIDLRTLVEQCWETVPTEKATVSVQTDRRVDADKTRLRQLFENLIRNAVEHGGENVQVTFGDLDDGFYIEDDGPGIPEDVRKTVFEGGYSTSHDGTGLGLSIVDEIVAAHGWEIRITTGTEGGARFEITGVEAVD</sequence>
<keyword evidence="6" id="KW-0902">Two-component regulatory system</keyword>
<feature type="domain" description="Histidine kinase" evidence="8">
    <location>
        <begin position="435"/>
        <end position="623"/>
    </location>
</feature>
<evidence type="ECO:0000256" key="4">
    <source>
        <dbReference type="ARBA" id="ARBA00022679"/>
    </source>
</evidence>
<dbReference type="Gene3D" id="3.30.450.20">
    <property type="entry name" value="PAS domain"/>
    <property type="match status" value="1"/>
</dbReference>
<evidence type="ECO:0000256" key="7">
    <source>
        <dbReference type="PROSITE-ProRule" id="PRU00169"/>
    </source>
</evidence>
<keyword evidence="4" id="KW-0808">Transferase</keyword>
<keyword evidence="3 7" id="KW-0597">Phosphoprotein</keyword>
<dbReference type="PROSITE" id="PS50113">
    <property type="entry name" value="PAC"/>
    <property type="match status" value="1"/>
</dbReference>
<evidence type="ECO:0000256" key="5">
    <source>
        <dbReference type="ARBA" id="ARBA00022777"/>
    </source>
</evidence>
<dbReference type="Gene3D" id="3.40.50.2300">
    <property type="match status" value="1"/>
</dbReference>
<dbReference type="InterPro" id="IPR005467">
    <property type="entry name" value="His_kinase_dom"/>
</dbReference>
<organism evidence="11 12">
    <name type="scientific">Halohasta litchfieldiae</name>
    <dbReference type="NCBI Taxonomy" id="1073996"/>
    <lineage>
        <taxon>Archaea</taxon>
        <taxon>Methanobacteriati</taxon>
        <taxon>Methanobacteriota</taxon>
        <taxon>Stenosarchaea group</taxon>
        <taxon>Halobacteria</taxon>
        <taxon>Halobacteriales</taxon>
        <taxon>Haloferacaceae</taxon>
        <taxon>Halohasta</taxon>
    </lineage>
</organism>
<evidence type="ECO:0000313" key="11">
    <source>
        <dbReference type="EMBL" id="SEJ16113.1"/>
    </source>
</evidence>
<dbReference type="InterPro" id="IPR004358">
    <property type="entry name" value="Sig_transdc_His_kin-like_C"/>
</dbReference>
<dbReference type="CDD" id="cd00082">
    <property type="entry name" value="HisKA"/>
    <property type="match status" value="1"/>
</dbReference>
<feature type="modified residue" description="4-aspartylphosphate" evidence="7">
    <location>
        <position position="59"/>
    </location>
</feature>
<dbReference type="PANTHER" id="PTHR43711:SF1">
    <property type="entry name" value="HISTIDINE KINASE 1"/>
    <property type="match status" value="1"/>
</dbReference>
<evidence type="ECO:0000259" key="9">
    <source>
        <dbReference type="PROSITE" id="PS50110"/>
    </source>
</evidence>
<dbReference type="KEGG" id="hae:halTADL_3414"/>
<dbReference type="Pfam" id="PF00072">
    <property type="entry name" value="Response_reg"/>
    <property type="match status" value="1"/>
</dbReference>
<evidence type="ECO:0000256" key="2">
    <source>
        <dbReference type="ARBA" id="ARBA00012438"/>
    </source>
</evidence>
<evidence type="ECO:0000256" key="1">
    <source>
        <dbReference type="ARBA" id="ARBA00000085"/>
    </source>
</evidence>
<dbReference type="InterPro" id="IPR001610">
    <property type="entry name" value="PAC"/>
</dbReference>
<dbReference type="InterPro" id="IPR036097">
    <property type="entry name" value="HisK_dim/P_sf"/>
</dbReference>
<dbReference type="Pfam" id="PF02518">
    <property type="entry name" value="HATPase_c"/>
    <property type="match status" value="1"/>
</dbReference>
<dbReference type="PANTHER" id="PTHR43711">
    <property type="entry name" value="TWO-COMPONENT HISTIDINE KINASE"/>
    <property type="match status" value="1"/>
</dbReference>
<reference evidence="11 12" key="1">
    <citation type="submission" date="2016-10" db="EMBL/GenBank/DDBJ databases">
        <authorList>
            <person name="de Groot N.N."/>
        </authorList>
    </citation>
    <scope>NUCLEOTIDE SEQUENCE [LARGE SCALE GENOMIC DNA]</scope>
    <source>
        <strain evidence="11 12">DSM 22187</strain>
    </source>
</reference>
<dbReference type="SMART" id="SM00387">
    <property type="entry name" value="HATPase_c"/>
    <property type="match status" value="1"/>
</dbReference>
<dbReference type="CDD" id="cd00075">
    <property type="entry name" value="HATPase"/>
    <property type="match status" value="1"/>
</dbReference>
<dbReference type="InterPro" id="IPR001789">
    <property type="entry name" value="Sig_transdc_resp-reg_receiver"/>
</dbReference>
<dbReference type="SMART" id="SM00448">
    <property type="entry name" value="REC"/>
    <property type="match status" value="1"/>
</dbReference>
<dbReference type="Pfam" id="PF01590">
    <property type="entry name" value="GAF"/>
    <property type="match status" value="1"/>
</dbReference>
<dbReference type="PROSITE" id="PS50109">
    <property type="entry name" value="HIS_KIN"/>
    <property type="match status" value="1"/>
</dbReference>
<name>A0A1H6WGT8_9EURY</name>
<dbReference type="CDD" id="cd00130">
    <property type="entry name" value="PAS"/>
    <property type="match status" value="1"/>
</dbReference>
<evidence type="ECO:0000256" key="3">
    <source>
        <dbReference type="ARBA" id="ARBA00022553"/>
    </source>
</evidence>
<dbReference type="OrthoDB" id="8127at2157"/>
<dbReference type="SMART" id="SM00388">
    <property type="entry name" value="HisKA"/>
    <property type="match status" value="1"/>
</dbReference>
<dbReference type="InterPro" id="IPR050736">
    <property type="entry name" value="Sensor_HK_Regulatory"/>
</dbReference>
<dbReference type="Pfam" id="PF00512">
    <property type="entry name" value="HisKA"/>
    <property type="match status" value="1"/>
</dbReference>
<dbReference type="PRINTS" id="PR00344">
    <property type="entry name" value="BCTRLSENSOR"/>
</dbReference>
<dbReference type="SUPFAM" id="SSF52172">
    <property type="entry name" value="CheY-like"/>
    <property type="match status" value="1"/>
</dbReference>
<proteinExistence type="predicted"/>
<gene>
    <name evidence="11" type="ORF">SAMN05444271_12626</name>
</gene>
<accession>A0A1H6WGT8</accession>
<dbReference type="STRING" id="1073996.SAMN05444271_12626"/>
<dbReference type="GO" id="GO:0000155">
    <property type="term" value="F:phosphorelay sensor kinase activity"/>
    <property type="evidence" value="ECO:0007669"/>
    <property type="project" value="InterPro"/>
</dbReference>
<dbReference type="Gene3D" id="1.10.287.130">
    <property type="match status" value="1"/>
</dbReference>
<evidence type="ECO:0000256" key="6">
    <source>
        <dbReference type="ARBA" id="ARBA00023012"/>
    </source>
</evidence>
<dbReference type="InterPro" id="IPR011006">
    <property type="entry name" value="CheY-like_superfamily"/>
</dbReference>
<dbReference type="InterPro" id="IPR036890">
    <property type="entry name" value="HATPase_C_sf"/>
</dbReference>
<feature type="domain" description="PAC" evidence="10">
    <location>
        <begin position="213"/>
        <end position="264"/>
    </location>
</feature>
<dbReference type="InterPro" id="IPR035965">
    <property type="entry name" value="PAS-like_dom_sf"/>
</dbReference>
<dbReference type="CDD" id="cd00156">
    <property type="entry name" value="REC"/>
    <property type="match status" value="1"/>
</dbReference>
<dbReference type="EMBL" id="FNYR01000026">
    <property type="protein sequence ID" value="SEJ16113.1"/>
    <property type="molecule type" value="Genomic_DNA"/>
</dbReference>
<dbReference type="InterPro" id="IPR003661">
    <property type="entry name" value="HisK_dim/P_dom"/>
</dbReference>
<evidence type="ECO:0000259" key="10">
    <source>
        <dbReference type="PROSITE" id="PS50113"/>
    </source>
</evidence>
<dbReference type="SUPFAM" id="SSF47384">
    <property type="entry name" value="Homodimeric domain of signal transducing histidine kinase"/>
    <property type="match status" value="1"/>
</dbReference>
<dbReference type="SMART" id="SM00086">
    <property type="entry name" value="PAC"/>
    <property type="match status" value="1"/>
</dbReference>
<evidence type="ECO:0000313" key="12">
    <source>
        <dbReference type="Proteomes" id="UP000198888"/>
    </source>
</evidence>
<dbReference type="Gene3D" id="3.30.450.40">
    <property type="match status" value="1"/>
</dbReference>
<dbReference type="GeneID" id="35004181"/>
<dbReference type="Pfam" id="PF08447">
    <property type="entry name" value="PAS_3"/>
    <property type="match status" value="1"/>
</dbReference>
<dbReference type="PROSITE" id="PS50110">
    <property type="entry name" value="RESPONSE_REGULATORY"/>
    <property type="match status" value="1"/>
</dbReference>
<dbReference type="SUPFAM" id="SSF55785">
    <property type="entry name" value="PYP-like sensor domain (PAS domain)"/>
    <property type="match status" value="1"/>
</dbReference>
<protein>
    <recommendedName>
        <fullName evidence="2">histidine kinase</fullName>
        <ecNumber evidence="2">2.7.13.3</ecNumber>
    </recommendedName>
</protein>
<evidence type="ECO:0000259" key="8">
    <source>
        <dbReference type="PROSITE" id="PS50109"/>
    </source>
</evidence>
<dbReference type="InterPro" id="IPR000700">
    <property type="entry name" value="PAS-assoc_C"/>
</dbReference>